<dbReference type="InterPro" id="IPR050226">
    <property type="entry name" value="NagZ_Beta-hexosaminidase"/>
</dbReference>
<sequence length="505" mass="51192">MSDIQELGYAAGAGSADLRRLALAVIQPGFTGLTAPSWLLERLADGLGGVALFARNIQTPAQVAALTAQIHGANPAALVAIDEEGGDVTRLEHSTGSSWPGNLALGAVDDVALTEAVAAEIGAALAEIGIDLDYAPDADVNVEAANPVIGVRSFGADPELVARHTAAWVSGLQSAGVLACAKHFPGHGDTGVDSHHDLPEVELGDPATSPWLVPFRAAAAAGAAAIMSAHVRVPGIDDRPATLAPSIMGELLRDGLGFTGLALSDGLEMGAVAGPLGVAEGAVQAVLAGVDALCIGGGLADAETVDTVAAALVSAVESGRLPLARLVEAGDRVAAAARLRDRLQASAARRPGRPASGAARAGRSAAARALRVRGAVPAPDPSTRPCLLELVAPSNIAVGDDTPSGITTAVARRWPGLVPLRVTDRSGVRAGLEGARGRPVWVVVRDPHRHQWMDALVAEVVRTRPDAVVVDTGWPGWHPPAGATHVVTHGASWASGEAVVELLAP</sequence>
<dbReference type="Pfam" id="PF00933">
    <property type="entry name" value="Glyco_hydro_3"/>
    <property type="match status" value="1"/>
</dbReference>
<keyword evidence="3" id="KW-0326">Glycosidase</keyword>
<name>A0A1H0T7R9_9MICO</name>
<evidence type="ECO:0000256" key="1">
    <source>
        <dbReference type="ARBA" id="ARBA00005336"/>
    </source>
</evidence>
<organism evidence="5 6">
    <name type="scientific">Pedococcus dokdonensis</name>
    <dbReference type="NCBI Taxonomy" id="443156"/>
    <lineage>
        <taxon>Bacteria</taxon>
        <taxon>Bacillati</taxon>
        <taxon>Actinomycetota</taxon>
        <taxon>Actinomycetes</taxon>
        <taxon>Micrococcales</taxon>
        <taxon>Intrasporangiaceae</taxon>
        <taxon>Pedococcus</taxon>
    </lineage>
</organism>
<comment type="similarity">
    <text evidence="1">Belongs to the glycosyl hydrolase 3 family.</text>
</comment>
<evidence type="ECO:0000313" key="5">
    <source>
        <dbReference type="EMBL" id="SDP49648.1"/>
    </source>
</evidence>
<dbReference type="InterPro" id="IPR017853">
    <property type="entry name" value="GH"/>
</dbReference>
<dbReference type="AlphaFoldDB" id="A0A1H0T7R9"/>
<dbReference type="EMBL" id="LT629711">
    <property type="protein sequence ID" value="SDP49648.1"/>
    <property type="molecule type" value="Genomic_DNA"/>
</dbReference>
<accession>A0A1H0T7R9</accession>
<dbReference type="GO" id="GO:0005975">
    <property type="term" value="P:carbohydrate metabolic process"/>
    <property type="evidence" value="ECO:0007669"/>
    <property type="project" value="InterPro"/>
</dbReference>
<dbReference type="STRING" id="443156.SAMN04489867_2660"/>
<dbReference type="Gene3D" id="3.20.20.300">
    <property type="entry name" value="Glycoside hydrolase, family 3, N-terminal domain"/>
    <property type="match status" value="1"/>
</dbReference>
<dbReference type="Proteomes" id="UP000199077">
    <property type="component" value="Chromosome I"/>
</dbReference>
<dbReference type="GO" id="GO:0004553">
    <property type="term" value="F:hydrolase activity, hydrolyzing O-glycosyl compounds"/>
    <property type="evidence" value="ECO:0007669"/>
    <property type="project" value="InterPro"/>
</dbReference>
<evidence type="ECO:0000256" key="2">
    <source>
        <dbReference type="ARBA" id="ARBA00022801"/>
    </source>
</evidence>
<proteinExistence type="inferred from homology"/>
<gene>
    <name evidence="5" type="ORF">SAMN04489867_2660</name>
</gene>
<evidence type="ECO:0000313" key="6">
    <source>
        <dbReference type="Proteomes" id="UP000199077"/>
    </source>
</evidence>
<dbReference type="OrthoDB" id="9805821at2"/>
<dbReference type="PANTHER" id="PTHR30480:SF16">
    <property type="entry name" value="GLYCOSIDE HYDROLASE FAMILY 3 DOMAIN PROTEIN"/>
    <property type="match status" value="1"/>
</dbReference>
<dbReference type="InterPro" id="IPR036962">
    <property type="entry name" value="Glyco_hydro_3_N_sf"/>
</dbReference>
<dbReference type="SUPFAM" id="SSF51445">
    <property type="entry name" value="(Trans)glycosidases"/>
    <property type="match status" value="1"/>
</dbReference>
<dbReference type="InterPro" id="IPR001764">
    <property type="entry name" value="Glyco_hydro_3_N"/>
</dbReference>
<keyword evidence="2" id="KW-0378">Hydrolase</keyword>
<feature type="domain" description="Glycoside hydrolase family 3 N-terminal" evidence="4">
    <location>
        <begin position="46"/>
        <end position="334"/>
    </location>
</feature>
<evidence type="ECO:0000256" key="3">
    <source>
        <dbReference type="ARBA" id="ARBA00023295"/>
    </source>
</evidence>
<reference evidence="6" key="1">
    <citation type="submission" date="2016-10" db="EMBL/GenBank/DDBJ databases">
        <authorList>
            <person name="Varghese N."/>
            <person name="Submissions S."/>
        </authorList>
    </citation>
    <scope>NUCLEOTIDE SEQUENCE [LARGE SCALE GENOMIC DNA]</scope>
    <source>
        <strain evidence="6">DSM 22329</strain>
    </source>
</reference>
<protein>
    <submittedName>
        <fullName evidence="5">Beta-N-acetylhexosaminidase</fullName>
    </submittedName>
</protein>
<dbReference type="PANTHER" id="PTHR30480">
    <property type="entry name" value="BETA-HEXOSAMINIDASE-RELATED"/>
    <property type="match status" value="1"/>
</dbReference>
<dbReference type="RefSeq" id="WP_091786319.1">
    <property type="nucleotide sequence ID" value="NZ_LT629711.1"/>
</dbReference>
<keyword evidence="6" id="KW-1185">Reference proteome</keyword>
<evidence type="ECO:0000259" key="4">
    <source>
        <dbReference type="Pfam" id="PF00933"/>
    </source>
</evidence>
<dbReference type="GO" id="GO:0009254">
    <property type="term" value="P:peptidoglycan turnover"/>
    <property type="evidence" value="ECO:0007669"/>
    <property type="project" value="TreeGrafter"/>
</dbReference>